<proteinExistence type="predicted"/>
<accession>R7U4Q3</accession>
<keyword evidence="5" id="KW-1185">Reference proteome</keyword>
<dbReference type="PANTHER" id="PTHR22803">
    <property type="entry name" value="MANNOSE, PHOSPHOLIPASE, LECTIN RECEPTOR RELATED"/>
    <property type="match status" value="1"/>
</dbReference>
<evidence type="ECO:0000256" key="1">
    <source>
        <dbReference type="ARBA" id="ARBA00023157"/>
    </source>
</evidence>
<keyword evidence="1" id="KW-1015">Disulfide bond</keyword>
<evidence type="ECO:0000313" key="4">
    <source>
        <dbReference type="EnsemblMetazoa" id="CapteP139885"/>
    </source>
</evidence>
<dbReference type="FunCoup" id="R7U4Q3">
    <property type="interactions" value="21"/>
</dbReference>
<dbReference type="EMBL" id="AMQN01009282">
    <property type="status" value="NOT_ANNOTATED_CDS"/>
    <property type="molecule type" value="Genomic_DNA"/>
</dbReference>
<dbReference type="InterPro" id="IPR001304">
    <property type="entry name" value="C-type_lectin-like"/>
</dbReference>
<evidence type="ECO:0000313" key="5">
    <source>
        <dbReference type="Proteomes" id="UP000014760"/>
    </source>
</evidence>
<evidence type="ECO:0000259" key="2">
    <source>
        <dbReference type="PROSITE" id="PS50041"/>
    </source>
</evidence>
<dbReference type="Proteomes" id="UP000014760">
    <property type="component" value="Unassembled WGS sequence"/>
</dbReference>
<dbReference type="EnsemblMetazoa" id="CapteT139885">
    <property type="protein sequence ID" value="CapteP139885"/>
    <property type="gene ID" value="CapteG139885"/>
</dbReference>
<dbReference type="SUPFAM" id="SSF56436">
    <property type="entry name" value="C-type lectin-like"/>
    <property type="match status" value="1"/>
</dbReference>
<dbReference type="STRING" id="283909.R7U4Q3"/>
<dbReference type="EMBL" id="KB305118">
    <property type="protein sequence ID" value="ELU01345.1"/>
    <property type="molecule type" value="Genomic_DNA"/>
</dbReference>
<reference evidence="4" key="3">
    <citation type="submission" date="2015-06" db="UniProtKB">
        <authorList>
            <consortium name="EnsemblMetazoa"/>
        </authorList>
    </citation>
    <scope>IDENTIFICATION</scope>
</reference>
<dbReference type="Pfam" id="PF00059">
    <property type="entry name" value="Lectin_C"/>
    <property type="match status" value="1"/>
</dbReference>
<dbReference type="CDD" id="cd00037">
    <property type="entry name" value="CLECT"/>
    <property type="match status" value="1"/>
</dbReference>
<reference evidence="3 5" key="2">
    <citation type="journal article" date="2013" name="Nature">
        <title>Insights into bilaterian evolution from three spiralian genomes.</title>
        <authorList>
            <person name="Simakov O."/>
            <person name="Marletaz F."/>
            <person name="Cho S.J."/>
            <person name="Edsinger-Gonzales E."/>
            <person name="Havlak P."/>
            <person name="Hellsten U."/>
            <person name="Kuo D.H."/>
            <person name="Larsson T."/>
            <person name="Lv J."/>
            <person name="Arendt D."/>
            <person name="Savage R."/>
            <person name="Osoegawa K."/>
            <person name="de Jong P."/>
            <person name="Grimwood J."/>
            <person name="Chapman J.A."/>
            <person name="Shapiro H."/>
            <person name="Aerts A."/>
            <person name="Otillar R.P."/>
            <person name="Terry A.Y."/>
            <person name="Boore J.L."/>
            <person name="Grigoriev I.V."/>
            <person name="Lindberg D.R."/>
            <person name="Seaver E.C."/>
            <person name="Weisblat D.A."/>
            <person name="Putnam N.H."/>
            <person name="Rokhsar D.S."/>
        </authorList>
    </citation>
    <scope>NUCLEOTIDE SEQUENCE</scope>
    <source>
        <strain evidence="3 5">I ESC-2004</strain>
    </source>
</reference>
<dbReference type="Gene3D" id="3.10.100.10">
    <property type="entry name" value="Mannose-Binding Protein A, subunit A"/>
    <property type="match status" value="1"/>
</dbReference>
<reference evidence="5" key="1">
    <citation type="submission" date="2012-12" db="EMBL/GenBank/DDBJ databases">
        <authorList>
            <person name="Hellsten U."/>
            <person name="Grimwood J."/>
            <person name="Chapman J.A."/>
            <person name="Shapiro H."/>
            <person name="Aerts A."/>
            <person name="Otillar R.P."/>
            <person name="Terry A.Y."/>
            <person name="Boore J.L."/>
            <person name="Simakov O."/>
            <person name="Marletaz F."/>
            <person name="Cho S.-J."/>
            <person name="Edsinger-Gonzales E."/>
            <person name="Havlak P."/>
            <person name="Kuo D.-H."/>
            <person name="Larsson T."/>
            <person name="Lv J."/>
            <person name="Arendt D."/>
            <person name="Savage R."/>
            <person name="Osoegawa K."/>
            <person name="de Jong P."/>
            <person name="Lindberg D.R."/>
            <person name="Seaver E.C."/>
            <person name="Weisblat D.A."/>
            <person name="Putnam N.H."/>
            <person name="Grigoriev I.V."/>
            <person name="Rokhsar D.S."/>
        </authorList>
    </citation>
    <scope>NUCLEOTIDE SEQUENCE</scope>
    <source>
        <strain evidence="5">I ESC-2004</strain>
    </source>
</reference>
<dbReference type="SMART" id="SM00034">
    <property type="entry name" value="CLECT"/>
    <property type="match status" value="1"/>
</dbReference>
<organism evidence="3">
    <name type="scientific">Capitella teleta</name>
    <name type="common">Polychaete worm</name>
    <dbReference type="NCBI Taxonomy" id="283909"/>
    <lineage>
        <taxon>Eukaryota</taxon>
        <taxon>Metazoa</taxon>
        <taxon>Spiralia</taxon>
        <taxon>Lophotrochozoa</taxon>
        <taxon>Annelida</taxon>
        <taxon>Polychaeta</taxon>
        <taxon>Sedentaria</taxon>
        <taxon>Scolecida</taxon>
        <taxon>Capitellidae</taxon>
        <taxon>Capitella</taxon>
    </lineage>
</organism>
<name>R7U4Q3_CAPTE</name>
<dbReference type="OrthoDB" id="6128183at2759"/>
<dbReference type="InterPro" id="IPR018378">
    <property type="entry name" value="C-type_lectin_CS"/>
</dbReference>
<dbReference type="OMA" id="CHENIHY"/>
<dbReference type="AlphaFoldDB" id="R7U4Q3"/>
<dbReference type="PROSITE" id="PS50041">
    <property type="entry name" value="C_TYPE_LECTIN_2"/>
    <property type="match status" value="1"/>
</dbReference>
<gene>
    <name evidence="3" type="ORF">CAPTEDRAFT_139885</name>
</gene>
<dbReference type="InterPro" id="IPR016187">
    <property type="entry name" value="CTDL_fold"/>
</dbReference>
<sequence>MGGSCYLINHDKLTWEEARENCKDVDADLASITGTNDQSYITALVKSMTGSSSYWTGGNDLDQESGWKWSDGSPFAYFYWADGEPNDAGGEEWCIEVETGKDAKWNDHHCTEPRASICKKSGV</sequence>
<dbReference type="PROSITE" id="PS00615">
    <property type="entry name" value="C_TYPE_LECTIN_1"/>
    <property type="match status" value="1"/>
</dbReference>
<dbReference type="InterPro" id="IPR050111">
    <property type="entry name" value="C-type_lectin/snaclec_domain"/>
</dbReference>
<evidence type="ECO:0000313" key="3">
    <source>
        <dbReference type="EMBL" id="ELU01345.1"/>
    </source>
</evidence>
<dbReference type="HOGENOM" id="CLU_049894_10_3_1"/>
<dbReference type="InterPro" id="IPR016186">
    <property type="entry name" value="C-type_lectin-like/link_sf"/>
</dbReference>
<protein>
    <recommendedName>
        <fullName evidence="2">C-type lectin domain-containing protein</fullName>
    </recommendedName>
</protein>
<feature type="domain" description="C-type lectin" evidence="2">
    <location>
        <begin position="1"/>
        <end position="119"/>
    </location>
</feature>